<dbReference type="PANTHER" id="PTHR30160:SF1">
    <property type="entry name" value="LIPOPOLYSACCHARIDE 1,2-N-ACETYLGLUCOSAMINETRANSFERASE-RELATED"/>
    <property type="match status" value="1"/>
</dbReference>
<dbReference type="Proteomes" id="UP000681340">
    <property type="component" value="Unassembled WGS sequence"/>
</dbReference>
<dbReference type="InterPro" id="IPR051199">
    <property type="entry name" value="LPS_LOS_Heptosyltrfase"/>
</dbReference>
<keyword evidence="1" id="KW-0328">Glycosyltransferase</keyword>
<keyword evidence="2" id="KW-0808">Transferase</keyword>
<sequence length="311" mass="32649">MILVLRALGVGDLAAGVPALRALRAAFPDRTLALAAPAWLTPLIELIGGVDRIVATEGLAALPALPAPELAVNLHGSGPESHRLLQALAPARMWAFANAGAGHLDGPTWAEEEHEVRRWCRLLSHYDVRADPADLSLAVPGVDVPRRVTIVHPGAKSPARRWPHFAAVARVLAERGHDVVVTGSAGERELALAVARDAGLSPAAVLAGNTGLAELAALVAHARLLVSGDTGIAHLATAYRTPSVVLFGPVPPRRWGPPPDRAYHRAIWHGTRAERGDTMDPGVHPALLRVSVDEVLAAAGEAEKARHAFAA</sequence>
<gene>
    <name evidence="3" type="ORF">Aau02nite_34460</name>
</gene>
<protein>
    <recommendedName>
        <fullName evidence="5">ADP-heptose:LPS heptosyltransferase</fullName>
    </recommendedName>
</protein>
<evidence type="ECO:0000313" key="3">
    <source>
        <dbReference type="EMBL" id="GIM69055.1"/>
    </source>
</evidence>
<keyword evidence="4" id="KW-1185">Reference proteome</keyword>
<reference evidence="3" key="1">
    <citation type="submission" date="2021-03" db="EMBL/GenBank/DDBJ databases">
        <title>Whole genome shotgun sequence of Actinoplanes auranticolor NBRC 12245.</title>
        <authorList>
            <person name="Komaki H."/>
            <person name="Tamura T."/>
        </authorList>
    </citation>
    <scope>NUCLEOTIDE SEQUENCE</scope>
    <source>
        <strain evidence="3">NBRC 12245</strain>
    </source>
</reference>
<accession>A0A919SE94</accession>
<comment type="caution">
    <text evidence="3">The sequence shown here is derived from an EMBL/GenBank/DDBJ whole genome shotgun (WGS) entry which is preliminary data.</text>
</comment>
<dbReference type="InterPro" id="IPR002201">
    <property type="entry name" value="Glyco_trans_9"/>
</dbReference>
<dbReference type="GO" id="GO:0008713">
    <property type="term" value="F:ADP-heptose-lipopolysaccharide heptosyltransferase activity"/>
    <property type="evidence" value="ECO:0007669"/>
    <property type="project" value="TreeGrafter"/>
</dbReference>
<dbReference type="RefSeq" id="WP_212989406.1">
    <property type="nucleotide sequence ID" value="NZ_BAABEA010000008.1"/>
</dbReference>
<dbReference type="AlphaFoldDB" id="A0A919SE94"/>
<evidence type="ECO:0000256" key="1">
    <source>
        <dbReference type="ARBA" id="ARBA00022676"/>
    </source>
</evidence>
<organism evidence="3 4">
    <name type="scientific">Actinoplanes auranticolor</name>
    <dbReference type="NCBI Taxonomy" id="47988"/>
    <lineage>
        <taxon>Bacteria</taxon>
        <taxon>Bacillati</taxon>
        <taxon>Actinomycetota</taxon>
        <taxon>Actinomycetes</taxon>
        <taxon>Micromonosporales</taxon>
        <taxon>Micromonosporaceae</taxon>
        <taxon>Actinoplanes</taxon>
    </lineage>
</organism>
<dbReference type="CDD" id="cd03789">
    <property type="entry name" value="GT9_LPS_heptosyltransferase"/>
    <property type="match status" value="1"/>
</dbReference>
<dbReference type="Gene3D" id="3.40.50.2000">
    <property type="entry name" value="Glycogen Phosphorylase B"/>
    <property type="match status" value="2"/>
</dbReference>
<dbReference type="EMBL" id="BOQL01000026">
    <property type="protein sequence ID" value="GIM69055.1"/>
    <property type="molecule type" value="Genomic_DNA"/>
</dbReference>
<proteinExistence type="predicted"/>
<evidence type="ECO:0000313" key="4">
    <source>
        <dbReference type="Proteomes" id="UP000681340"/>
    </source>
</evidence>
<evidence type="ECO:0008006" key="5">
    <source>
        <dbReference type="Google" id="ProtNLM"/>
    </source>
</evidence>
<dbReference type="PANTHER" id="PTHR30160">
    <property type="entry name" value="TETRAACYLDISACCHARIDE 4'-KINASE-RELATED"/>
    <property type="match status" value="1"/>
</dbReference>
<dbReference type="GO" id="GO:0009244">
    <property type="term" value="P:lipopolysaccharide core region biosynthetic process"/>
    <property type="evidence" value="ECO:0007669"/>
    <property type="project" value="TreeGrafter"/>
</dbReference>
<dbReference type="Pfam" id="PF01075">
    <property type="entry name" value="Glyco_transf_9"/>
    <property type="match status" value="1"/>
</dbReference>
<dbReference type="SUPFAM" id="SSF53756">
    <property type="entry name" value="UDP-Glycosyltransferase/glycogen phosphorylase"/>
    <property type="match status" value="1"/>
</dbReference>
<dbReference type="GO" id="GO:0005829">
    <property type="term" value="C:cytosol"/>
    <property type="evidence" value="ECO:0007669"/>
    <property type="project" value="TreeGrafter"/>
</dbReference>
<name>A0A919SE94_9ACTN</name>
<evidence type="ECO:0000256" key="2">
    <source>
        <dbReference type="ARBA" id="ARBA00022679"/>
    </source>
</evidence>